<proteinExistence type="predicted"/>
<dbReference type="SUPFAM" id="SSF47473">
    <property type="entry name" value="EF-hand"/>
    <property type="match status" value="1"/>
</dbReference>
<reference evidence="2 3" key="1">
    <citation type="submission" date="2022-07" db="EMBL/GenBank/DDBJ databases">
        <title>Genome-wide signatures of adaptation to extreme environments.</title>
        <authorList>
            <person name="Cho C.H."/>
            <person name="Yoon H.S."/>
        </authorList>
    </citation>
    <scope>NUCLEOTIDE SEQUENCE [LARGE SCALE GENOMIC DNA]</scope>
    <source>
        <strain evidence="2 3">108.79 E11</strain>
    </source>
</reference>
<dbReference type="Proteomes" id="UP001300502">
    <property type="component" value="Unassembled WGS sequence"/>
</dbReference>
<accession>A0AAV9IEV5</accession>
<dbReference type="GO" id="GO:0005509">
    <property type="term" value="F:calcium ion binding"/>
    <property type="evidence" value="ECO:0007669"/>
    <property type="project" value="InterPro"/>
</dbReference>
<feature type="domain" description="EF-hand" evidence="1">
    <location>
        <begin position="49"/>
        <end position="84"/>
    </location>
</feature>
<dbReference type="Pfam" id="PF13405">
    <property type="entry name" value="EF-hand_6"/>
    <property type="match status" value="1"/>
</dbReference>
<sequence length="129" mass="14841">MEHVSRRTSRCSLDLSTLEESQKENLNGKEIDCILTPEKRTMPPSISTKEIENVLNLFLSYDQDKDGKITIKQLKELLSSLFTQEELEDLFLQLSVDSLYDNGIIDWIEFLLGYGQLVARKRSCCSPHD</sequence>
<dbReference type="Gene3D" id="1.10.238.10">
    <property type="entry name" value="EF-hand"/>
    <property type="match status" value="1"/>
</dbReference>
<evidence type="ECO:0000313" key="2">
    <source>
        <dbReference type="EMBL" id="KAK4525839.1"/>
    </source>
</evidence>
<gene>
    <name evidence="2" type="ORF">GAYE_SCF17G3748</name>
</gene>
<evidence type="ECO:0000259" key="1">
    <source>
        <dbReference type="PROSITE" id="PS50222"/>
    </source>
</evidence>
<organism evidence="2 3">
    <name type="scientific">Galdieria yellowstonensis</name>
    <dbReference type="NCBI Taxonomy" id="3028027"/>
    <lineage>
        <taxon>Eukaryota</taxon>
        <taxon>Rhodophyta</taxon>
        <taxon>Bangiophyceae</taxon>
        <taxon>Galdieriales</taxon>
        <taxon>Galdieriaceae</taxon>
        <taxon>Galdieria</taxon>
    </lineage>
</organism>
<name>A0AAV9IEV5_9RHOD</name>
<dbReference type="PROSITE" id="PS50222">
    <property type="entry name" value="EF_HAND_2"/>
    <property type="match status" value="1"/>
</dbReference>
<dbReference type="InterPro" id="IPR011992">
    <property type="entry name" value="EF-hand-dom_pair"/>
</dbReference>
<keyword evidence="3" id="KW-1185">Reference proteome</keyword>
<dbReference type="AlphaFoldDB" id="A0AAV9IEV5"/>
<comment type="caution">
    <text evidence="2">The sequence shown here is derived from an EMBL/GenBank/DDBJ whole genome shotgun (WGS) entry which is preliminary data.</text>
</comment>
<evidence type="ECO:0000313" key="3">
    <source>
        <dbReference type="Proteomes" id="UP001300502"/>
    </source>
</evidence>
<protein>
    <recommendedName>
        <fullName evidence="1">EF-hand domain-containing protein</fullName>
    </recommendedName>
</protein>
<dbReference type="EMBL" id="JANCYU010000034">
    <property type="protein sequence ID" value="KAK4525839.1"/>
    <property type="molecule type" value="Genomic_DNA"/>
</dbReference>
<dbReference type="InterPro" id="IPR002048">
    <property type="entry name" value="EF_hand_dom"/>
</dbReference>